<evidence type="ECO:0000313" key="2">
    <source>
        <dbReference type="EMBL" id="NEU05654.1"/>
    </source>
</evidence>
<sequence>MKDLMSEVKYLFKEIILQVISVVIFYLLSHKMSINIYLASIMGTTIFLSCMDIYNEYSLMKYYFKFKDTIFLHKYWILIYVLETVVIFLLNNRIGLIQSKILYSTFLLTFNLYNTVNLKIKVYWRWLAFIGIFPLIAMLMKGNNIGDMYVKNPLSMLGVITGGITALITMLIFMVNFNVNDIYLGKSKSKVYLEDRVLIQFLKSGIFKFTFLIFLVVTLKLCGIVFKVTWIYQALESIKLFRDLLDIIEEYYKSAGIFSFLILSLTILLAIMGNIEQLFHTMKFKEDEMLYLKRKIEQSIVKKYKKLLDDGKDGKYFFQELTEEYKKIKEDEKEKFLEVVFKVILNTNFNSYTDDFINEMTVEKLDEFLNNKYNWMQESVSNKRILGKSLLADILYLSYLDKSKFNNLKIDLTYRMNYFIEDEYDIRINLIERFIKLEKQDDWEFLYILMEEILVSNRLSKDTEFVEYVFKKVIRNFVKINKMENNKLYSLLKKNIYNIELKKLKNEVIVSYLYDQNIRYIERGKYKELLNLLSEEYKISWALYKIFEEKYKWSKDVEFAFEVLHETDLKKVDSYCWDRISGSRKRKECTEVLEIILCILDKSRLHYRMRNKYELIFKNLKAEINYELEQVLQNMDIDIFKFLLIRDWVNKNDINYWIMQLKYFNENINSIILSNNIFNKLLLYVNYGVIEQNRYITEVIYQLTINYRELIVESIYHIDDWKILMYLERRLDNILQTHFKNNKNIRNDSTLAYFNVLLDKKRYEELYSDKKFKKELYISLSEYMRKNKKTLEETIDKFKQYRNLSELEERVLKREIDYVLMV</sequence>
<feature type="transmembrane region" description="Helical" evidence="1">
    <location>
        <begin position="12"/>
        <end position="28"/>
    </location>
</feature>
<dbReference type="EMBL" id="JAAGPU010000024">
    <property type="protein sequence ID" value="NEU05654.1"/>
    <property type="molecule type" value="Genomic_DNA"/>
</dbReference>
<feature type="transmembrane region" description="Helical" evidence="1">
    <location>
        <begin position="255"/>
        <end position="275"/>
    </location>
</feature>
<feature type="transmembrane region" description="Helical" evidence="1">
    <location>
        <begin position="209"/>
        <end position="235"/>
    </location>
</feature>
<feature type="transmembrane region" description="Helical" evidence="1">
    <location>
        <begin position="154"/>
        <end position="179"/>
    </location>
</feature>
<feature type="transmembrane region" description="Helical" evidence="1">
    <location>
        <begin position="75"/>
        <end position="94"/>
    </location>
</feature>
<feature type="transmembrane region" description="Helical" evidence="1">
    <location>
        <begin position="34"/>
        <end position="54"/>
    </location>
</feature>
<keyword evidence="1" id="KW-0472">Membrane</keyword>
<keyword evidence="1" id="KW-0812">Transmembrane</keyword>
<name>A0A6M0H5X3_9CLOT</name>
<dbReference type="RefSeq" id="WP_199870378.1">
    <property type="nucleotide sequence ID" value="NZ_JAAGPU010000024.1"/>
</dbReference>
<dbReference type="AlphaFoldDB" id="A0A6M0H5X3"/>
<dbReference type="Proteomes" id="UP000481872">
    <property type="component" value="Unassembled WGS sequence"/>
</dbReference>
<keyword evidence="3" id="KW-1185">Reference proteome</keyword>
<feature type="transmembrane region" description="Helical" evidence="1">
    <location>
        <begin position="100"/>
        <end position="116"/>
    </location>
</feature>
<evidence type="ECO:0000256" key="1">
    <source>
        <dbReference type="SAM" id="Phobius"/>
    </source>
</evidence>
<proteinExistence type="predicted"/>
<evidence type="ECO:0000313" key="3">
    <source>
        <dbReference type="Proteomes" id="UP000481872"/>
    </source>
</evidence>
<keyword evidence="1" id="KW-1133">Transmembrane helix</keyword>
<comment type="caution">
    <text evidence="2">The sequence shown here is derived from an EMBL/GenBank/DDBJ whole genome shotgun (WGS) entry which is preliminary data.</text>
</comment>
<accession>A0A6M0H5X3</accession>
<organism evidence="2 3">
    <name type="scientific">Clostridium senegalense</name>
    <dbReference type="NCBI Taxonomy" id="1465809"/>
    <lineage>
        <taxon>Bacteria</taxon>
        <taxon>Bacillati</taxon>
        <taxon>Bacillota</taxon>
        <taxon>Clostridia</taxon>
        <taxon>Eubacteriales</taxon>
        <taxon>Clostridiaceae</taxon>
        <taxon>Clostridium</taxon>
    </lineage>
</organism>
<gene>
    <name evidence="2" type="ORF">G3M99_12470</name>
</gene>
<feature type="transmembrane region" description="Helical" evidence="1">
    <location>
        <begin position="123"/>
        <end position="142"/>
    </location>
</feature>
<reference evidence="2 3" key="1">
    <citation type="submission" date="2020-02" db="EMBL/GenBank/DDBJ databases">
        <title>Genome assembly of a novel Clostridium senegalense strain.</title>
        <authorList>
            <person name="Gupta T.B."/>
            <person name="Jauregui R."/>
            <person name="Maclean P."/>
            <person name="Nawarathana A."/>
            <person name="Brightwell G."/>
        </authorList>
    </citation>
    <scope>NUCLEOTIDE SEQUENCE [LARGE SCALE GENOMIC DNA]</scope>
    <source>
        <strain evidence="2 3">AGRFS4</strain>
    </source>
</reference>
<protein>
    <submittedName>
        <fullName evidence="2">Uncharacterized protein</fullName>
    </submittedName>
</protein>